<dbReference type="HAMAP" id="MF_00156">
    <property type="entry name" value="PanB"/>
    <property type="match status" value="1"/>
</dbReference>
<dbReference type="SUPFAM" id="SSF51621">
    <property type="entry name" value="Phosphoenolpyruvate/pyruvate domain"/>
    <property type="match status" value="1"/>
</dbReference>
<keyword evidence="4 7" id="KW-0566">Pantothenate biosynthesis</keyword>
<organism evidence="11 12">
    <name type="scientific">Paraconexibacter algicola</name>
    <dbReference type="NCBI Taxonomy" id="2133960"/>
    <lineage>
        <taxon>Bacteria</taxon>
        <taxon>Bacillati</taxon>
        <taxon>Actinomycetota</taxon>
        <taxon>Thermoleophilia</taxon>
        <taxon>Solirubrobacterales</taxon>
        <taxon>Paraconexibacteraceae</taxon>
        <taxon>Paraconexibacter</taxon>
    </lineage>
</organism>
<comment type="subcellular location">
    <subcellularLocation>
        <location evidence="7">Cytoplasm</location>
    </subcellularLocation>
</comment>
<dbReference type="Gene3D" id="3.20.20.60">
    <property type="entry name" value="Phosphoenolpyruvate-binding domains"/>
    <property type="match status" value="1"/>
</dbReference>
<comment type="pathway">
    <text evidence="1 7">Cofactor biosynthesis; (R)-pantothenate biosynthesis; (R)-pantoate from 3-methyl-2-oxobutanoate: step 1/2.</text>
</comment>
<comment type="function">
    <text evidence="6 7">Catalyzes the reversible reaction in which hydroxymethyl group from 5,10-methylenetetrahydrofolate is transferred onto alpha-ketoisovalerate to form ketopantoate.</text>
</comment>
<dbReference type="EMBL" id="PYYB01000002">
    <property type="protein sequence ID" value="PTL56208.1"/>
    <property type="molecule type" value="Genomic_DNA"/>
</dbReference>
<dbReference type="OrthoDB" id="9781789at2"/>
<dbReference type="CDD" id="cd06557">
    <property type="entry name" value="KPHMT-like"/>
    <property type="match status" value="1"/>
</dbReference>
<feature type="active site" description="Proton acceptor" evidence="7 8">
    <location>
        <position position="198"/>
    </location>
</feature>
<accession>A0A2T4UEJ6</accession>
<evidence type="ECO:0000256" key="8">
    <source>
        <dbReference type="PIRSR" id="PIRSR000388-1"/>
    </source>
</evidence>
<dbReference type="InterPro" id="IPR003700">
    <property type="entry name" value="Pantoate_hydroxy_MeTrfase"/>
</dbReference>
<evidence type="ECO:0000256" key="1">
    <source>
        <dbReference type="ARBA" id="ARBA00005033"/>
    </source>
</evidence>
<keyword evidence="5 7" id="KW-0808">Transferase</keyword>
<comment type="caution">
    <text evidence="11">The sequence shown here is derived from an EMBL/GenBank/DDBJ whole genome shotgun (WGS) entry which is preliminary data.</text>
</comment>
<dbReference type="UniPathway" id="UPA00028">
    <property type="reaction ID" value="UER00003"/>
</dbReference>
<evidence type="ECO:0000313" key="11">
    <source>
        <dbReference type="EMBL" id="PTL56208.1"/>
    </source>
</evidence>
<protein>
    <recommendedName>
        <fullName evidence="7">3-methyl-2-oxobutanoate hydroxymethyltransferase</fullName>
        <ecNumber evidence="7">2.1.2.11</ecNumber>
    </recommendedName>
    <alternativeName>
        <fullName evidence="7">Ketopantoate hydroxymethyltransferase</fullName>
        <shortName evidence="7">KPHMT</shortName>
    </alternativeName>
</protein>
<keyword evidence="12" id="KW-1185">Reference proteome</keyword>
<reference evidence="11 12" key="1">
    <citation type="submission" date="2018-03" db="EMBL/GenBank/DDBJ databases">
        <title>Aquarubrobacter algicola gen. nov., sp. nov., a novel actinobacterium isolated from shallow eutrophic lake during the end of cyanobacterial harmful algal blooms.</title>
        <authorList>
            <person name="Chun S.J."/>
        </authorList>
    </citation>
    <scope>NUCLEOTIDE SEQUENCE [LARGE SCALE GENOMIC DNA]</scope>
    <source>
        <strain evidence="11 12">Seoho-28</strain>
    </source>
</reference>
<dbReference type="GO" id="GO:0032259">
    <property type="term" value="P:methylation"/>
    <property type="evidence" value="ECO:0007669"/>
    <property type="project" value="UniProtKB-KW"/>
</dbReference>
<evidence type="ECO:0000256" key="2">
    <source>
        <dbReference type="ARBA" id="ARBA00008676"/>
    </source>
</evidence>
<dbReference type="PANTHER" id="PTHR20881">
    <property type="entry name" value="3-METHYL-2-OXOBUTANOATE HYDROXYMETHYLTRANSFERASE"/>
    <property type="match status" value="1"/>
</dbReference>
<evidence type="ECO:0000256" key="10">
    <source>
        <dbReference type="PIRSR" id="PIRSR000388-3"/>
    </source>
</evidence>
<comment type="cofactor">
    <cofactor evidence="7 10">
        <name>Mg(2+)</name>
        <dbReference type="ChEBI" id="CHEBI:18420"/>
    </cofactor>
    <text evidence="7 10">Binds 1 Mg(2+) ion per subunit.</text>
</comment>
<dbReference type="GO" id="GO:0003864">
    <property type="term" value="F:3-methyl-2-oxobutanoate hydroxymethyltransferase activity"/>
    <property type="evidence" value="ECO:0007669"/>
    <property type="project" value="UniProtKB-UniRule"/>
</dbReference>
<dbReference type="PIRSF" id="PIRSF000388">
    <property type="entry name" value="Pantoate_hydroxy_MeTrfase"/>
    <property type="match status" value="1"/>
</dbReference>
<dbReference type="EC" id="2.1.2.11" evidence="7"/>
<keyword evidence="7 10" id="KW-0479">Metal-binding</keyword>
<comment type="catalytic activity">
    <reaction evidence="7">
        <text>(6R)-5,10-methylene-5,6,7,8-tetrahydrofolate + 3-methyl-2-oxobutanoate + H2O = 2-dehydropantoate + (6S)-5,6,7,8-tetrahydrofolate</text>
        <dbReference type="Rhea" id="RHEA:11824"/>
        <dbReference type="ChEBI" id="CHEBI:11561"/>
        <dbReference type="ChEBI" id="CHEBI:11851"/>
        <dbReference type="ChEBI" id="CHEBI:15377"/>
        <dbReference type="ChEBI" id="CHEBI:15636"/>
        <dbReference type="ChEBI" id="CHEBI:57453"/>
        <dbReference type="EC" id="2.1.2.11"/>
    </reaction>
</comment>
<feature type="binding site" evidence="7 9">
    <location>
        <position position="128"/>
    </location>
    <ligand>
        <name>3-methyl-2-oxobutanoate</name>
        <dbReference type="ChEBI" id="CHEBI:11851"/>
    </ligand>
</feature>
<proteinExistence type="inferred from homology"/>
<dbReference type="AlphaFoldDB" id="A0A2T4UEJ6"/>
<dbReference type="NCBIfam" id="NF001452">
    <property type="entry name" value="PRK00311.1"/>
    <property type="match status" value="1"/>
</dbReference>
<comment type="subunit">
    <text evidence="3 7">Homodecamer; pentamer of dimers.</text>
</comment>
<dbReference type="GO" id="GO:0000287">
    <property type="term" value="F:magnesium ion binding"/>
    <property type="evidence" value="ECO:0007669"/>
    <property type="project" value="TreeGrafter"/>
</dbReference>
<dbReference type="PANTHER" id="PTHR20881:SF0">
    <property type="entry name" value="3-METHYL-2-OXOBUTANOATE HYDROXYMETHYLTRANSFERASE"/>
    <property type="match status" value="1"/>
</dbReference>
<feature type="binding site" evidence="7 9">
    <location>
        <begin position="59"/>
        <end position="60"/>
    </location>
    <ligand>
        <name>3-methyl-2-oxobutanoate</name>
        <dbReference type="ChEBI" id="CHEBI:11851"/>
    </ligand>
</feature>
<keyword evidence="7" id="KW-0963">Cytoplasm</keyword>
<evidence type="ECO:0000256" key="5">
    <source>
        <dbReference type="ARBA" id="ARBA00022679"/>
    </source>
</evidence>
<dbReference type="InterPro" id="IPR015813">
    <property type="entry name" value="Pyrv/PenolPyrv_kinase-like_dom"/>
</dbReference>
<dbReference type="GO" id="GO:0015940">
    <property type="term" value="P:pantothenate biosynthetic process"/>
    <property type="evidence" value="ECO:0007669"/>
    <property type="project" value="UniProtKB-UniRule"/>
</dbReference>
<evidence type="ECO:0000256" key="3">
    <source>
        <dbReference type="ARBA" id="ARBA00011424"/>
    </source>
</evidence>
<dbReference type="InterPro" id="IPR040442">
    <property type="entry name" value="Pyrv_kinase-like_dom_sf"/>
</dbReference>
<gene>
    <name evidence="7 11" type="primary">panB</name>
    <name evidence="11" type="ORF">C7Y72_14570</name>
</gene>
<dbReference type="Pfam" id="PF02548">
    <property type="entry name" value="Pantoate_transf"/>
    <property type="match status" value="1"/>
</dbReference>
<evidence type="ECO:0000256" key="6">
    <source>
        <dbReference type="ARBA" id="ARBA00056497"/>
    </source>
</evidence>
<feature type="binding site" evidence="7 9">
    <location>
        <position position="98"/>
    </location>
    <ligand>
        <name>3-methyl-2-oxobutanoate</name>
        <dbReference type="ChEBI" id="CHEBI:11851"/>
    </ligand>
</feature>
<name>A0A2T4UEJ6_9ACTN</name>
<dbReference type="GO" id="GO:0008168">
    <property type="term" value="F:methyltransferase activity"/>
    <property type="evidence" value="ECO:0007669"/>
    <property type="project" value="UniProtKB-KW"/>
</dbReference>
<feature type="binding site" evidence="7 10">
    <location>
        <position position="130"/>
    </location>
    <ligand>
        <name>Mg(2+)</name>
        <dbReference type="ChEBI" id="CHEBI:18420"/>
    </ligand>
</feature>
<dbReference type="FunFam" id="3.20.20.60:FF:000003">
    <property type="entry name" value="3-methyl-2-oxobutanoate hydroxymethyltransferase"/>
    <property type="match status" value="1"/>
</dbReference>
<dbReference type="NCBIfam" id="TIGR00222">
    <property type="entry name" value="panB"/>
    <property type="match status" value="1"/>
</dbReference>
<dbReference type="GO" id="GO:0005737">
    <property type="term" value="C:cytoplasm"/>
    <property type="evidence" value="ECO:0007669"/>
    <property type="project" value="UniProtKB-SubCell"/>
</dbReference>
<keyword evidence="7 10" id="KW-0460">Magnesium</keyword>
<evidence type="ECO:0000256" key="9">
    <source>
        <dbReference type="PIRSR" id="PIRSR000388-2"/>
    </source>
</evidence>
<evidence type="ECO:0000313" key="12">
    <source>
        <dbReference type="Proteomes" id="UP000240739"/>
    </source>
</evidence>
<dbReference type="Proteomes" id="UP000240739">
    <property type="component" value="Unassembled WGS sequence"/>
</dbReference>
<feature type="binding site" evidence="7 10">
    <location>
        <position position="98"/>
    </location>
    <ligand>
        <name>Mg(2+)</name>
        <dbReference type="ChEBI" id="CHEBI:18420"/>
    </ligand>
</feature>
<keyword evidence="11" id="KW-0489">Methyltransferase</keyword>
<feature type="binding site" evidence="7 10">
    <location>
        <position position="59"/>
    </location>
    <ligand>
        <name>Mg(2+)</name>
        <dbReference type="ChEBI" id="CHEBI:18420"/>
    </ligand>
</feature>
<comment type="similarity">
    <text evidence="2 7">Belongs to the PanB family.</text>
</comment>
<sequence>MSTFPQVSVPADASRLPVTLPRLMEKRALGEPIVMVTAYDYPSAVAVDRAGVDVVLVGDSGAMTVLGYDSTVPVSLDEILMLAKATRRGLKTPFLVGDLPFGSYEISDEQAVATAMRFVKEAGCDAVKLEGGGPTSVARARAIVSAGIPVMGHVGLTPQTATALGGYKAQGKSALAAERVARESFALQQAGCFSIVFEAIPSAVAEMIHERLEIPVIGIGAGPNVDGQVLVFHDLLGIREGRGAKFVQRYADLLDDMAAGVGAYAEDVRTGRYPGPEHGYAIEPVELAELRERL</sequence>
<evidence type="ECO:0000256" key="7">
    <source>
        <dbReference type="HAMAP-Rule" id="MF_00156"/>
    </source>
</evidence>
<evidence type="ECO:0000256" key="4">
    <source>
        <dbReference type="ARBA" id="ARBA00022655"/>
    </source>
</evidence>
<dbReference type="RefSeq" id="WP_107569927.1">
    <property type="nucleotide sequence ID" value="NZ_PYYB01000002.1"/>
</dbReference>